<dbReference type="AlphaFoldDB" id="A0A9N8YVU9"/>
<sequence length="89" mass="9451">SAVSTTSSNTPHTGSTPTIGSNNPNKSPPLTTISTARTTGFTVSGSINVLKSNTNSIKKALTRNIKQRHEIEETINQISKKSKIGNSRN</sequence>
<comment type="caution">
    <text evidence="2">The sequence shown here is derived from an EMBL/GenBank/DDBJ whole genome shotgun (WGS) entry which is preliminary data.</text>
</comment>
<proteinExistence type="predicted"/>
<dbReference type="Proteomes" id="UP000789570">
    <property type="component" value="Unassembled WGS sequence"/>
</dbReference>
<evidence type="ECO:0000313" key="3">
    <source>
        <dbReference type="Proteomes" id="UP000789570"/>
    </source>
</evidence>
<dbReference type="EMBL" id="CAJVPQ010000153">
    <property type="protein sequence ID" value="CAG8451369.1"/>
    <property type="molecule type" value="Genomic_DNA"/>
</dbReference>
<reference evidence="2" key="1">
    <citation type="submission" date="2021-06" db="EMBL/GenBank/DDBJ databases">
        <authorList>
            <person name="Kallberg Y."/>
            <person name="Tangrot J."/>
            <person name="Rosling A."/>
        </authorList>
    </citation>
    <scope>NUCLEOTIDE SEQUENCE</scope>
    <source>
        <strain evidence="2">UK204</strain>
    </source>
</reference>
<feature type="non-terminal residue" evidence="2">
    <location>
        <position position="1"/>
    </location>
</feature>
<evidence type="ECO:0000313" key="2">
    <source>
        <dbReference type="EMBL" id="CAG8451369.1"/>
    </source>
</evidence>
<evidence type="ECO:0000256" key="1">
    <source>
        <dbReference type="SAM" id="MobiDB-lite"/>
    </source>
</evidence>
<accession>A0A9N8YVU9</accession>
<feature type="region of interest" description="Disordered" evidence="1">
    <location>
        <begin position="1"/>
        <end position="37"/>
    </location>
</feature>
<keyword evidence="3" id="KW-1185">Reference proteome</keyword>
<organism evidence="2 3">
    <name type="scientific">Funneliformis caledonium</name>
    <dbReference type="NCBI Taxonomy" id="1117310"/>
    <lineage>
        <taxon>Eukaryota</taxon>
        <taxon>Fungi</taxon>
        <taxon>Fungi incertae sedis</taxon>
        <taxon>Mucoromycota</taxon>
        <taxon>Glomeromycotina</taxon>
        <taxon>Glomeromycetes</taxon>
        <taxon>Glomerales</taxon>
        <taxon>Glomeraceae</taxon>
        <taxon>Funneliformis</taxon>
    </lineage>
</organism>
<gene>
    <name evidence="2" type="ORF">FCALED_LOCUS1253</name>
</gene>
<protein>
    <submittedName>
        <fullName evidence="2">130_t:CDS:1</fullName>
    </submittedName>
</protein>
<name>A0A9N8YVU9_9GLOM</name>